<dbReference type="Proteomes" id="UP000215335">
    <property type="component" value="Unassembled WGS sequence"/>
</dbReference>
<sequence length="96" mass="10837">MEVKPPEATSAPKCHVIRLQRVYFYSESAILKFGRISNFNFVRNRVAGSLTKISAFDSGELSSLRNFHSSKSRHNKHAFVLAGDRSQRFVHLVNGS</sequence>
<dbReference type="AlphaFoldDB" id="A0A232FA66"/>
<name>A0A232FA66_9HYME</name>
<keyword evidence="2" id="KW-1185">Reference proteome</keyword>
<comment type="caution">
    <text evidence="1">The sequence shown here is derived from an EMBL/GenBank/DDBJ whole genome shotgun (WGS) entry which is preliminary data.</text>
</comment>
<reference evidence="1 2" key="1">
    <citation type="journal article" date="2017" name="Curr. Biol.">
        <title>The Evolution of Venom by Co-option of Single-Copy Genes.</title>
        <authorList>
            <person name="Martinson E.O."/>
            <person name="Mrinalini"/>
            <person name="Kelkar Y.D."/>
            <person name="Chang C.H."/>
            <person name="Werren J.H."/>
        </authorList>
    </citation>
    <scope>NUCLEOTIDE SEQUENCE [LARGE SCALE GENOMIC DNA]</scope>
    <source>
        <strain evidence="1 2">Alberta</strain>
        <tissue evidence="1">Whole body</tissue>
    </source>
</reference>
<accession>A0A232FA66</accession>
<evidence type="ECO:0000313" key="2">
    <source>
        <dbReference type="Proteomes" id="UP000215335"/>
    </source>
</evidence>
<organism evidence="1 2">
    <name type="scientific">Trichomalopsis sarcophagae</name>
    <dbReference type="NCBI Taxonomy" id="543379"/>
    <lineage>
        <taxon>Eukaryota</taxon>
        <taxon>Metazoa</taxon>
        <taxon>Ecdysozoa</taxon>
        <taxon>Arthropoda</taxon>
        <taxon>Hexapoda</taxon>
        <taxon>Insecta</taxon>
        <taxon>Pterygota</taxon>
        <taxon>Neoptera</taxon>
        <taxon>Endopterygota</taxon>
        <taxon>Hymenoptera</taxon>
        <taxon>Apocrita</taxon>
        <taxon>Proctotrupomorpha</taxon>
        <taxon>Chalcidoidea</taxon>
        <taxon>Pteromalidae</taxon>
        <taxon>Pteromalinae</taxon>
        <taxon>Trichomalopsis</taxon>
    </lineage>
</organism>
<protein>
    <submittedName>
        <fullName evidence="1">Uncharacterized protein</fullName>
    </submittedName>
</protein>
<dbReference type="EMBL" id="NNAY01000626">
    <property type="protein sequence ID" value="OXU27323.1"/>
    <property type="molecule type" value="Genomic_DNA"/>
</dbReference>
<proteinExistence type="predicted"/>
<evidence type="ECO:0000313" key="1">
    <source>
        <dbReference type="EMBL" id="OXU27323.1"/>
    </source>
</evidence>
<gene>
    <name evidence="1" type="ORF">TSAR_012258</name>
</gene>